<accession>A0ABN0YMQ5</accession>
<keyword evidence="2" id="KW-0732">Signal</keyword>
<organism evidence="4 5">
    <name type="scientific">Streptomyces luteireticuli</name>
    <dbReference type="NCBI Taxonomy" id="173858"/>
    <lineage>
        <taxon>Bacteria</taxon>
        <taxon>Bacillati</taxon>
        <taxon>Actinomycetota</taxon>
        <taxon>Actinomycetes</taxon>
        <taxon>Kitasatosporales</taxon>
        <taxon>Streptomycetaceae</taxon>
        <taxon>Streptomyces</taxon>
    </lineage>
</organism>
<keyword evidence="5" id="KW-1185">Reference proteome</keyword>
<proteinExistence type="predicted"/>
<sequence>MRNQRRTASRLAAAVALAAVGLTACGSGDSGGAADTKADRKADRPAASGTASPGASTGPADGSSRNDTARFAPQADRYAREAGVSPRLVMAILYNEAYKPHDPEFERSWQKIKPDSAFGIANMHRAAFDETKRGRPFADRSWFDLPDDPALAVRAAAWYLHDLDRQLPKQLPDGYTRDELLALGYNTGAGNMAAFARGARPGPQARTYLNTLRGNWDKAAEALKR</sequence>
<feature type="region of interest" description="Disordered" evidence="1">
    <location>
        <begin position="23"/>
        <end position="78"/>
    </location>
</feature>
<dbReference type="Pfam" id="PF01464">
    <property type="entry name" value="SLT"/>
    <property type="match status" value="1"/>
</dbReference>
<dbReference type="RefSeq" id="WP_344022830.1">
    <property type="nucleotide sequence ID" value="NZ_BAAABX010000023.1"/>
</dbReference>
<feature type="compositionally biased region" description="Low complexity" evidence="1">
    <location>
        <begin position="45"/>
        <end position="60"/>
    </location>
</feature>
<evidence type="ECO:0000259" key="3">
    <source>
        <dbReference type="Pfam" id="PF01464"/>
    </source>
</evidence>
<reference evidence="4 5" key="1">
    <citation type="journal article" date="2019" name="Int. J. Syst. Evol. Microbiol.">
        <title>The Global Catalogue of Microorganisms (GCM) 10K type strain sequencing project: providing services to taxonomists for standard genome sequencing and annotation.</title>
        <authorList>
            <consortium name="The Broad Institute Genomics Platform"/>
            <consortium name="The Broad Institute Genome Sequencing Center for Infectious Disease"/>
            <person name="Wu L."/>
            <person name="Ma J."/>
        </authorList>
    </citation>
    <scope>NUCLEOTIDE SEQUENCE [LARGE SCALE GENOMIC DNA]</scope>
    <source>
        <strain evidence="4 5">JCM 4788</strain>
    </source>
</reference>
<dbReference type="Proteomes" id="UP001500879">
    <property type="component" value="Unassembled WGS sequence"/>
</dbReference>
<gene>
    <name evidence="4" type="ORF">GCM10010357_23140</name>
</gene>
<dbReference type="SUPFAM" id="SSF53955">
    <property type="entry name" value="Lysozyme-like"/>
    <property type="match status" value="1"/>
</dbReference>
<name>A0ABN0YMQ5_9ACTN</name>
<dbReference type="PROSITE" id="PS51257">
    <property type="entry name" value="PROKAR_LIPOPROTEIN"/>
    <property type="match status" value="1"/>
</dbReference>
<comment type="caution">
    <text evidence="4">The sequence shown here is derived from an EMBL/GenBank/DDBJ whole genome shotgun (WGS) entry which is preliminary data.</text>
</comment>
<protein>
    <recommendedName>
        <fullName evidence="3">Transglycosylase SLT domain-containing protein</fullName>
    </recommendedName>
</protein>
<evidence type="ECO:0000313" key="4">
    <source>
        <dbReference type="EMBL" id="GAA0401434.1"/>
    </source>
</evidence>
<dbReference type="Gene3D" id="1.10.530.10">
    <property type="match status" value="1"/>
</dbReference>
<evidence type="ECO:0000256" key="2">
    <source>
        <dbReference type="SAM" id="SignalP"/>
    </source>
</evidence>
<evidence type="ECO:0000313" key="5">
    <source>
        <dbReference type="Proteomes" id="UP001500879"/>
    </source>
</evidence>
<dbReference type="InterPro" id="IPR023346">
    <property type="entry name" value="Lysozyme-like_dom_sf"/>
</dbReference>
<evidence type="ECO:0000256" key="1">
    <source>
        <dbReference type="SAM" id="MobiDB-lite"/>
    </source>
</evidence>
<feature type="signal peptide" evidence="2">
    <location>
        <begin position="1"/>
        <end position="24"/>
    </location>
</feature>
<dbReference type="InterPro" id="IPR008258">
    <property type="entry name" value="Transglycosylase_SLT_dom_1"/>
</dbReference>
<dbReference type="EMBL" id="BAAABX010000023">
    <property type="protein sequence ID" value="GAA0401434.1"/>
    <property type="molecule type" value="Genomic_DNA"/>
</dbReference>
<feature type="chain" id="PRO_5045512174" description="Transglycosylase SLT domain-containing protein" evidence="2">
    <location>
        <begin position="25"/>
        <end position="225"/>
    </location>
</feature>
<feature type="compositionally biased region" description="Low complexity" evidence="1">
    <location>
        <begin position="23"/>
        <end position="35"/>
    </location>
</feature>
<feature type="domain" description="Transglycosylase SLT" evidence="3">
    <location>
        <begin position="78"/>
        <end position="193"/>
    </location>
</feature>